<keyword evidence="9 10" id="KW-0413">Isomerase</keyword>
<dbReference type="Proteomes" id="UP001497600">
    <property type="component" value="Chromosome G"/>
</dbReference>
<evidence type="ECO:0000259" key="11">
    <source>
        <dbReference type="PROSITE" id="PS51385"/>
    </source>
</evidence>
<evidence type="ECO:0000256" key="8">
    <source>
        <dbReference type="ARBA" id="ARBA00023027"/>
    </source>
</evidence>
<keyword evidence="13" id="KW-1185">Reference proteome</keyword>
<reference evidence="12 13" key="1">
    <citation type="submission" date="2024-01" db="EMBL/GenBank/DDBJ databases">
        <authorList>
            <consortium name="Genoscope - CEA"/>
            <person name="William W."/>
        </authorList>
    </citation>
    <scope>NUCLEOTIDE SEQUENCE [LARGE SCALE GENOMIC DNA]</scope>
    <source>
        <strain evidence="12 13">29B2s-10</strain>
    </source>
</reference>
<dbReference type="Gene3D" id="3.40.50.10260">
    <property type="entry name" value="YjeF N-terminal domain"/>
    <property type="match status" value="1"/>
</dbReference>
<evidence type="ECO:0000256" key="2">
    <source>
        <dbReference type="ARBA" id="ARBA00000909"/>
    </source>
</evidence>
<comment type="subcellular location">
    <subcellularLocation>
        <location evidence="10">Cytoplasm</location>
    </subcellularLocation>
    <subcellularLocation>
        <location evidence="10">Mitochondrion</location>
    </subcellularLocation>
</comment>
<name>A0ABP0EIU1_9ASCO</name>
<feature type="domain" description="YjeF N-terminal" evidence="11">
    <location>
        <begin position="13"/>
        <end position="231"/>
    </location>
</feature>
<dbReference type="NCBIfam" id="TIGR00197">
    <property type="entry name" value="yjeF_nterm"/>
    <property type="match status" value="1"/>
</dbReference>
<dbReference type="EMBL" id="OZ004259">
    <property type="protein sequence ID" value="CAK7919564.1"/>
    <property type="molecule type" value="Genomic_DNA"/>
</dbReference>
<keyword evidence="6" id="KW-0521">NADP</keyword>
<sequence length="245" mass="26977">MLRTFKTLSSKAAAELDGELMSSGAFSIDQLMELAGLAVAQAIYKEYPPREKTPNNVLVLVGPGNNGGDGLVASRHLRLWGYSPYLYYPKKSSRLELYGNLLTQLNDLGVSDYESWSDIQEKNLLKNTELIVDSLFGFSFKPPVRSPFDAVLKYLSENHRFLPPIVSVDIPSGWDVDTGAGAIDIHPAMLVSLTAPKPCAQKFVESEGAVSHYLGGRFINQKIATKYGIEDLVNSYKGNDMIVKL</sequence>
<keyword evidence="8 10" id="KW-0520">NAD</keyword>
<evidence type="ECO:0000256" key="9">
    <source>
        <dbReference type="ARBA" id="ARBA00023235"/>
    </source>
</evidence>
<comment type="cofactor">
    <cofactor evidence="10">
        <name>K(+)</name>
        <dbReference type="ChEBI" id="CHEBI:29103"/>
    </cofactor>
    <text evidence="10">Binds 1 potassium ion per subunit.</text>
</comment>
<feature type="binding site" evidence="10">
    <location>
        <position position="133"/>
    </location>
    <ligand>
        <name>K(+)</name>
        <dbReference type="ChEBI" id="CHEBI:29103"/>
    </ligand>
</feature>
<dbReference type="PANTHER" id="PTHR13232">
    <property type="entry name" value="NAD(P)H-HYDRATE EPIMERASE"/>
    <property type="match status" value="1"/>
</dbReference>
<evidence type="ECO:0000256" key="10">
    <source>
        <dbReference type="HAMAP-Rule" id="MF_03159"/>
    </source>
</evidence>
<evidence type="ECO:0000313" key="12">
    <source>
        <dbReference type="EMBL" id="CAK7919564.1"/>
    </source>
</evidence>
<dbReference type="SUPFAM" id="SSF64153">
    <property type="entry name" value="YjeF N-terminal domain-like"/>
    <property type="match status" value="1"/>
</dbReference>
<dbReference type="InterPro" id="IPR004443">
    <property type="entry name" value="YjeF_N_dom"/>
</dbReference>
<dbReference type="PANTHER" id="PTHR13232:SF10">
    <property type="entry name" value="NAD(P)H-HYDRATE EPIMERASE"/>
    <property type="match status" value="1"/>
</dbReference>
<keyword evidence="10" id="KW-0963">Cytoplasm</keyword>
<feature type="binding site" evidence="10">
    <location>
        <begin position="137"/>
        <end position="143"/>
    </location>
    <ligand>
        <name>(6S)-NADPHX</name>
        <dbReference type="ChEBI" id="CHEBI:64076"/>
    </ligand>
</feature>
<dbReference type="EC" id="5.1.99.6" evidence="3 10"/>
<evidence type="ECO:0000256" key="1">
    <source>
        <dbReference type="ARBA" id="ARBA00000013"/>
    </source>
</evidence>
<dbReference type="PROSITE" id="PS51385">
    <property type="entry name" value="YJEF_N"/>
    <property type="match status" value="1"/>
</dbReference>
<feature type="binding site" evidence="10">
    <location>
        <position position="172"/>
    </location>
    <ligand>
        <name>K(+)</name>
        <dbReference type="ChEBI" id="CHEBI:29103"/>
    </ligand>
</feature>
<evidence type="ECO:0000313" key="13">
    <source>
        <dbReference type="Proteomes" id="UP001497600"/>
    </source>
</evidence>
<comment type="caution">
    <text evidence="10">Lacks conserved residue(s) required for the propagation of feature annotation.</text>
</comment>
<dbReference type="HAMAP" id="MF_01966">
    <property type="entry name" value="NADHX_epimerase"/>
    <property type="match status" value="1"/>
</dbReference>
<keyword evidence="5 10" id="KW-0547">Nucleotide-binding</keyword>
<feature type="binding site" evidence="10">
    <location>
        <position position="169"/>
    </location>
    <ligand>
        <name>(6S)-NADPHX</name>
        <dbReference type="ChEBI" id="CHEBI:64076"/>
    </ligand>
</feature>
<comment type="function">
    <text evidence="10">Catalyzes the epimerization of the S- and R-forms of NAD(P)HX, a damaged form of NAD(P)H that is a result of enzymatic or heat-dependent hydration. This is a prerequisite for the S-specific NAD(P)H-hydrate dehydratase to allow the repair of both epimers of NAD(P)HX.</text>
</comment>
<evidence type="ECO:0000256" key="5">
    <source>
        <dbReference type="ARBA" id="ARBA00022741"/>
    </source>
</evidence>
<evidence type="ECO:0000256" key="6">
    <source>
        <dbReference type="ARBA" id="ARBA00022857"/>
    </source>
</evidence>
<feature type="binding site" evidence="10">
    <location>
        <begin position="65"/>
        <end position="69"/>
    </location>
    <ligand>
        <name>(6S)-NADPHX</name>
        <dbReference type="ChEBI" id="CHEBI:64076"/>
    </ligand>
</feature>
<protein>
    <recommendedName>
        <fullName evidence="3 10">NAD(P)H-hydrate epimerase</fullName>
        <ecNumber evidence="3 10">5.1.99.6</ecNumber>
    </recommendedName>
    <alternativeName>
        <fullName evidence="10">NAD(P)HX epimerase</fullName>
    </alternativeName>
</protein>
<comment type="catalytic activity">
    <reaction evidence="2 10">
        <text>(6R)-NADPHX = (6S)-NADPHX</text>
        <dbReference type="Rhea" id="RHEA:32227"/>
        <dbReference type="ChEBI" id="CHEBI:64076"/>
        <dbReference type="ChEBI" id="CHEBI:64077"/>
        <dbReference type="EC" id="5.1.99.6"/>
    </reaction>
</comment>
<feature type="binding site" evidence="10">
    <location>
        <position position="66"/>
    </location>
    <ligand>
        <name>K(+)</name>
        <dbReference type="ChEBI" id="CHEBI:29103"/>
    </ligand>
</feature>
<organism evidence="12 13">
    <name type="scientific">[Candida] anglica</name>
    <dbReference type="NCBI Taxonomy" id="148631"/>
    <lineage>
        <taxon>Eukaryota</taxon>
        <taxon>Fungi</taxon>
        <taxon>Dikarya</taxon>
        <taxon>Ascomycota</taxon>
        <taxon>Saccharomycotina</taxon>
        <taxon>Pichiomycetes</taxon>
        <taxon>Debaryomycetaceae</taxon>
        <taxon>Kurtzmaniella</taxon>
    </lineage>
</organism>
<accession>A0ABP0EIU1</accession>
<dbReference type="InterPro" id="IPR032976">
    <property type="entry name" value="YJEFN_prot_NAXE-like"/>
</dbReference>
<gene>
    <name evidence="12" type="primary">NNR1</name>
    <name evidence="12" type="ORF">CAAN4_G18998</name>
</gene>
<comment type="catalytic activity">
    <reaction evidence="1 10">
        <text>(6R)-NADHX = (6S)-NADHX</text>
        <dbReference type="Rhea" id="RHEA:32215"/>
        <dbReference type="ChEBI" id="CHEBI:64074"/>
        <dbReference type="ChEBI" id="CHEBI:64075"/>
        <dbReference type="EC" id="5.1.99.6"/>
    </reaction>
</comment>
<comment type="similarity">
    <text evidence="10">Belongs to the NnrE/AIBP family.</text>
</comment>
<keyword evidence="10" id="KW-0496">Mitochondrion</keyword>
<proteinExistence type="inferred from homology"/>
<dbReference type="Pfam" id="PF03853">
    <property type="entry name" value="YjeF_N"/>
    <property type="match status" value="1"/>
</dbReference>
<evidence type="ECO:0000256" key="3">
    <source>
        <dbReference type="ARBA" id="ARBA00012228"/>
    </source>
</evidence>
<keyword evidence="4 10" id="KW-0479">Metal-binding</keyword>
<keyword evidence="7 10" id="KW-0630">Potassium</keyword>
<evidence type="ECO:0000256" key="4">
    <source>
        <dbReference type="ARBA" id="ARBA00022723"/>
    </source>
</evidence>
<dbReference type="InterPro" id="IPR036652">
    <property type="entry name" value="YjeF_N_dom_sf"/>
</dbReference>
<evidence type="ECO:0000256" key="7">
    <source>
        <dbReference type="ARBA" id="ARBA00022958"/>
    </source>
</evidence>